<feature type="transmembrane region" description="Helical" evidence="2">
    <location>
        <begin position="594"/>
        <end position="617"/>
    </location>
</feature>
<evidence type="ECO:0000256" key="2">
    <source>
        <dbReference type="SAM" id="Phobius"/>
    </source>
</evidence>
<reference evidence="3" key="2">
    <citation type="submission" date="2022-06" db="UniProtKB">
        <authorList>
            <consortium name="EnsemblMetazoa"/>
        </authorList>
    </citation>
    <scope>IDENTIFICATION</scope>
    <source>
        <strain evidence="3">PS312</strain>
    </source>
</reference>
<reference evidence="4" key="1">
    <citation type="journal article" date="2008" name="Nat. Genet.">
        <title>The Pristionchus pacificus genome provides a unique perspective on nematode lifestyle and parasitism.</title>
        <authorList>
            <person name="Dieterich C."/>
            <person name="Clifton S.W."/>
            <person name="Schuster L.N."/>
            <person name="Chinwalla A."/>
            <person name="Delehaunty K."/>
            <person name="Dinkelacker I."/>
            <person name="Fulton L."/>
            <person name="Fulton R."/>
            <person name="Godfrey J."/>
            <person name="Minx P."/>
            <person name="Mitreva M."/>
            <person name="Roeseler W."/>
            <person name="Tian H."/>
            <person name="Witte H."/>
            <person name="Yang S.P."/>
            <person name="Wilson R.K."/>
            <person name="Sommer R.J."/>
        </authorList>
    </citation>
    <scope>NUCLEOTIDE SEQUENCE [LARGE SCALE GENOMIC DNA]</scope>
    <source>
        <strain evidence="4">PS312</strain>
    </source>
</reference>
<dbReference type="SUPFAM" id="SSF81321">
    <property type="entry name" value="Family A G protein-coupled receptor-like"/>
    <property type="match status" value="2"/>
</dbReference>
<evidence type="ECO:0000256" key="1">
    <source>
        <dbReference type="SAM" id="MobiDB-lite"/>
    </source>
</evidence>
<feature type="transmembrane region" description="Helical" evidence="2">
    <location>
        <begin position="351"/>
        <end position="372"/>
    </location>
</feature>
<organism evidence="3 4">
    <name type="scientific">Pristionchus pacificus</name>
    <name type="common">Parasitic nematode worm</name>
    <dbReference type="NCBI Taxonomy" id="54126"/>
    <lineage>
        <taxon>Eukaryota</taxon>
        <taxon>Metazoa</taxon>
        <taxon>Ecdysozoa</taxon>
        <taxon>Nematoda</taxon>
        <taxon>Chromadorea</taxon>
        <taxon>Rhabditida</taxon>
        <taxon>Rhabditina</taxon>
        <taxon>Diplogasteromorpha</taxon>
        <taxon>Diplogasteroidea</taxon>
        <taxon>Neodiplogasteridae</taxon>
        <taxon>Pristionchus</taxon>
    </lineage>
</organism>
<dbReference type="PANTHER" id="PTHR45907">
    <property type="entry name" value="SERPENTINE RECEPTOR, CLASS J"/>
    <property type="match status" value="1"/>
</dbReference>
<feature type="transmembrane region" description="Helical" evidence="2">
    <location>
        <begin position="150"/>
        <end position="177"/>
    </location>
</feature>
<dbReference type="InterPro" id="IPR019428">
    <property type="entry name" value="7TM_GPCR_serpentine_rcpt_Str"/>
</dbReference>
<feature type="transmembrane region" description="Helical" evidence="2">
    <location>
        <begin position="563"/>
        <end position="588"/>
    </location>
</feature>
<sequence length="664" mass="75317">MIGGGYEDVYSNPIVNVPETFPNIFIIRGHGPTFSTFWLSVYMGNYATGFPLLVSHFVYRAMALKWPYIIDHFFKLLPIALSVTFLCAATWFTSTYVFMKQDPESTAYMQPIFNGAVYSPVIHSPQRGPHYVGCVYWTDGTFRGGRIKNFIALFLLFIVMFIAYVIIIICFVFIVRFMSLGTMRLQRQLFKCLVYQTVIPLITAYFPVGICIFAPIVGFAWPPLAFIIPNICCIHPLFDGLVVMFTAECAQLFTVYSKTASEELFKPSRQDFRSIFATATNYNHSPCHLNNSRRRDTGMLGGYYKVYTNPYVNFYSISVQHLLTVSSLAINCLLVYFIASGTGKNLGNYRMLITCFAVNDLIYTTIHFLTYPIPETYTDTFMMRSHGPVNSHFFQCIYIANYGTSFPLLSAHFVYRTLTSRFTHHFRKFLALTIAVTFLMAGLWCRIRNNICSLLRYFVGFVSFSADDESREITRPLMSGVEWSPIVHSDETEGLYVVGTYWANGTFSSARWKCFGGAAILVVIMVSVYGTIITCSYTIVSFLKSNATSVSSIRLQKQLFRCLVYQTIFPMLTAYFPAAYCIFAPILGFSWPPISIIMPNFCVMHPVFDGAVVLLTVTEYRKSLVRLLFCGCRDASSRVGTTPTSSLSNGSSTRQNRTTRMNRI</sequence>
<evidence type="ECO:0000313" key="3">
    <source>
        <dbReference type="EnsemblMetazoa" id="PPA15590.1"/>
    </source>
</evidence>
<feature type="region of interest" description="Disordered" evidence="1">
    <location>
        <begin position="636"/>
        <end position="664"/>
    </location>
</feature>
<dbReference type="OrthoDB" id="2121326at2759"/>
<dbReference type="PANTHER" id="PTHR45907:SF16">
    <property type="entry name" value="SERPENTINE RECEPTOR, CLASS J"/>
    <property type="match status" value="1"/>
</dbReference>
<dbReference type="InterPro" id="IPR019423">
    <property type="entry name" value="7TM_GPCR_serpentine_rcpt_Srj"/>
</dbReference>
<gene>
    <name evidence="3" type="primary">WBGene00105144</name>
</gene>
<feature type="transmembrane region" description="Helical" evidence="2">
    <location>
        <begin position="314"/>
        <end position="339"/>
    </location>
</feature>
<accession>A0A2A6CPJ8</accession>
<keyword evidence="2" id="KW-0472">Membrane</keyword>
<dbReference type="AlphaFoldDB" id="A0A2A6CPJ8"/>
<keyword evidence="2" id="KW-0812">Transmembrane</keyword>
<evidence type="ECO:0000313" key="4">
    <source>
        <dbReference type="Proteomes" id="UP000005239"/>
    </source>
</evidence>
<keyword evidence="4" id="KW-1185">Reference proteome</keyword>
<dbReference type="Pfam" id="PF10326">
    <property type="entry name" value="7TM_GPCR_Str"/>
    <property type="match status" value="2"/>
</dbReference>
<feature type="transmembrane region" description="Helical" evidence="2">
    <location>
        <begin position="198"/>
        <end position="221"/>
    </location>
</feature>
<dbReference type="EnsemblMetazoa" id="PPA15590.1">
    <property type="protein sequence ID" value="PPA15590.1"/>
    <property type="gene ID" value="WBGene00105144"/>
</dbReference>
<accession>A0A8R1UCC6</accession>
<keyword evidence="2" id="KW-1133">Transmembrane helix</keyword>
<feature type="transmembrane region" description="Helical" evidence="2">
    <location>
        <begin position="426"/>
        <end position="444"/>
    </location>
</feature>
<dbReference type="Proteomes" id="UP000005239">
    <property type="component" value="Unassembled WGS sequence"/>
</dbReference>
<feature type="transmembrane region" description="Helical" evidence="2">
    <location>
        <begin position="79"/>
        <end position="99"/>
    </location>
</feature>
<feature type="transmembrane region" description="Helical" evidence="2">
    <location>
        <begin position="392"/>
        <end position="414"/>
    </location>
</feature>
<feature type="transmembrane region" description="Helical" evidence="2">
    <location>
        <begin position="37"/>
        <end position="59"/>
    </location>
</feature>
<feature type="transmembrane region" description="Helical" evidence="2">
    <location>
        <begin position="518"/>
        <end position="543"/>
    </location>
</feature>
<feature type="compositionally biased region" description="Polar residues" evidence="1">
    <location>
        <begin position="638"/>
        <end position="664"/>
    </location>
</feature>
<name>A0A2A6CPJ8_PRIPA</name>
<proteinExistence type="predicted"/>
<protein>
    <submittedName>
        <fullName evidence="3">G protein-coupled receptor</fullName>
    </submittedName>
</protein>